<keyword evidence="1" id="KW-1133">Transmembrane helix</keyword>
<sequence length="84" mass="9320">MNLVTKLFTILLLLTCLIQTTHVVHAQESSNTQQLPSTQIATSTPTPSNVFDSSAPPILTFLTLWNTLLITLSVFYFLRPSSLQ</sequence>
<evidence type="ECO:0000313" key="4">
    <source>
        <dbReference type="Proteomes" id="UP001209540"/>
    </source>
</evidence>
<evidence type="ECO:0000256" key="2">
    <source>
        <dbReference type="SAM" id="SignalP"/>
    </source>
</evidence>
<keyword evidence="1" id="KW-0812">Transmembrane</keyword>
<feature type="chain" id="PRO_5042254064" evidence="2">
    <location>
        <begin position="27"/>
        <end position="84"/>
    </location>
</feature>
<gene>
    <name evidence="3" type="ORF">BDA99DRAFT_520207</name>
</gene>
<accession>A0AAD5K2T7</accession>
<proteinExistence type="predicted"/>
<protein>
    <submittedName>
        <fullName evidence="3">Uncharacterized protein</fullName>
    </submittedName>
</protein>
<dbReference type="EMBL" id="JAIXMP010000027">
    <property type="protein sequence ID" value="KAI9252837.1"/>
    <property type="molecule type" value="Genomic_DNA"/>
</dbReference>
<dbReference type="AlphaFoldDB" id="A0AAD5K2T7"/>
<dbReference type="Proteomes" id="UP001209540">
    <property type="component" value="Unassembled WGS sequence"/>
</dbReference>
<keyword evidence="4" id="KW-1185">Reference proteome</keyword>
<evidence type="ECO:0000256" key="1">
    <source>
        <dbReference type="SAM" id="Phobius"/>
    </source>
</evidence>
<reference evidence="3" key="1">
    <citation type="journal article" date="2022" name="IScience">
        <title>Evolution of zygomycete secretomes and the origins of terrestrial fungal ecologies.</title>
        <authorList>
            <person name="Chang Y."/>
            <person name="Wang Y."/>
            <person name="Mondo S."/>
            <person name="Ahrendt S."/>
            <person name="Andreopoulos W."/>
            <person name="Barry K."/>
            <person name="Beard J."/>
            <person name="Benny G.L."/>
            <person name="Blankenship S."/>
            <person name="Bonito G."/>
            <person name="Cuomo C."/>
            <person name="Desiro A."/>
            <person name="Gervers K.A."/>
            <person name="Hundley H."/>
            <person name="Kuo A."/>
            <person name="LaButti K."/>
            <person name="Lang B.F."/>
            <person name="Lipzen A."/>
            <person name="O'Donnell K."/>
            <person name="Pangilinan J."/>
            <person name="Reynolds N."/>
            <person name="Sandor L."/>
            <person name="Smith M.E."/>
            <person name="Tsang A."/>
            <person name="Grigoriev I.V."/>
            <person name="Stajich J.E."/>
            <person name="Spatafora J.W."/>
        </authorList>
    </citation>
    <scope>NUCLEOTIDE SEQUENCE</scope>
    <source>
        <strain evidence="3">RSA 2281</strain>
    </source>
</reference>
<keyword evidence="2" id="KW-0732">Signal</keyword>
<organism evidence="3 4">
    <name type="scientific">Phascolomyces articulosus</name>
    <dbReference type="NCBI Taxonomy" id="60185"/>
    <lineage>
        <taxon>Eukaryota</taxon>
        <taxon>Fungi</taxon>
        <taxon>Fungi incertae sedis</taxon>
        <taxon>Mucoromycota</taxon>
        <taxon>Mucoromycotina</taxon>
        <taxon>Mucoromycetes</taxon>
        <taxon>Mucorales</taxon>
        <taxon>Lichtheimiaceae</taxon>
        <taxon>Phascolomyces</taxon>
    </lineage>
</organism>
<keyword evidence="1" id="KW-0472">Membrane</keyword>
<feature type="transmembrane region" description="Helical" evidence="1">
    <location>
        <begin position="58"/>
        <end position="78"/>
    </location>
</feature>
<evidence type="ECO:0000313" key="3">
    <source>
        <dbReference type="EMBL" id="KAI9252837.1"/>
    </source>
</evidence>
<feature type="signal peptide" evidence="2">
    <location>
        <begin position="1"/>
        <end position="26"/>
    </location>
</feature>
<comment type="caution">
    <text evidence="3">The sequence shown here is derived from an EMBL/GenBank/DDBJ whole genome shotgun (WGS) entry which is preliminary data.</text>
</comment>
<reference evidence="3" key="2">
    <citation type="submission" date="2023-02" db="EMBL/GenBank/DDBJ databases">
        <authorList>
            <consortium name="DOE Joint Genome Institute"/>
            <person name="Mondo S.J."/>
            <person name="Chang Y."/>
            <person name="Wang Y."/>
            <person name="Ahrendt S."/>
            <person name="Andreopoulos W."/>
            <person name="Barry K."/>
            <person name="Beard J."/>
            <person name="Benny G.L."/>
            <person name="Blankenship S."/>
            <person name="Bonito G."/>
            <person name="Cuomo C."/>
            <person name="Desiro A."/>
            <person name="Gervers K.A."/>
            <person name="Hundley H."/>
            <person name="Kuo A."/>
            <person name="LaButti K."/>
            <person name="Lang B.F."/>
            <person name="Lipzen A."/>
            <person name="O'Donnell K."/>
            <person name="Pangilinan J."/>
            <person name="Reynolds N."/>
            <person name="Sandor L."/>
            <person name="Smith M.W."/>
            <person name="Tsang A."/>
            <person name="Grigoriev I.V."/>
            <person name="Stajich J.E."/>
            <person name="Spatafora J.W."/>
        </authorList>
    </citation>
    <scope>NUCLEOTIDE SEQUENCE</scope>
    <source>
        <strain evidence="3">RSA 2281</strain>
    </source>
</reference>
<name>A0AAD5K2T7_9FUNG</name>